<dbReference type="RefSeq" id="XP_023382667.1">
    <property type="nucleotide sequence ID" value="XM_023526899.1"/>
</dbReference>
<proteinExistence type="inferred from homology"/>
<keyword evidence="7" id="KW-0256">Endoplasmic reticulum</keyword>
<keyword evidence="10" id="KW-1133">Transmembrane helix</keyword>
<evidence type="ECO:0000256" key="10">
    <source>
        <dbReference type="ARBA" id="ARBA00022989"/>
    </source>
</evidence>
<protein>
    <submittedName>
        <fullName evidence="15">ER lumen protein-retaining receptor 1-like</fullName>
    </submittedName>
</protein>
<evidence type="ECO:0000256" key="8">
    <source>
        <dbReference type="ARBA" id="ARBA00022892"/>
    </source>
</evidence>
<dbReference type="GO" id="GO:0006621">
    <property type="term" value="P:protein retention in ER lumen"/>
    <property type="evidence" value="ECO:0007669"/>
    <property type="project" value="InterPro"/>
</dbReference>
<dbReference type="AlphaFoldDB" id="A0A6P6C5P4"/>
<evidence type="ECO:0000256" key="12">
    <source>
        <dbReference type="ARBA" id="ARBA00023170"/>
    </source>
</evidence>
<comment type="similarity">
    <text evidence="4">Belongs to the ERD2 family.</text>
</comment>
<evidence type="ECO:0000256" key="11">
    <source>
        <dbReference type="ARBA" id="ARBA00023136"/>
    </source>
</evidence>
<sequence>MKVVYIACSFTTVWMIYSKFKATYDGNHDTFRVEFLVVPTAILAFLVNHDFTPLEVGFLVGSLVWGDGLWQAGR</sequence>
<dbReference type="PANTHER" id="PTHR10585">
    <property type="entry name" value="ER LUMEN PROTEIN RETAINING RECEPTOR"/>
    <property type="match status" value="1"/>
</dbReference>
<keyword evidence="13" id="KW-0968">Cytoplasmic vesicle</keyword>
<evidence type="ECO:0000313" key="15">
    <source>
        <dbReference type="RefSeq" id="XP_023382667.1"/>
    </source>
</evidence>
<accession>A0A6P6C5P4</accession>
<evidence type="ECO:0000256" key="3">
    <source>
        <dbReference type="ARBA" id="ARBA00004653"/>
    </source>
</evidence>
<evidence type="ECO:0000256" key="9">
    <source>
        <dbReference type="ARBA" id="ARBA00022927"/>
    </source>
</evidence>
<keyword evidence="5" id="KW-0813">Transport</keyword>
<dbReference type="GO" id="GO:0030663">
    <property type="term" value="C:COPI-coated vesicle membrane"/>
    <property type="evidence" value="ECO:0007669"/>
    <property type="project" value="UniProtKB-SubCell"/>
</dbReference>
<dbReference type="GO" id="GO:0046923">
    <property type="term" value="F:ER retention sequence binding"/>
    <property type="evidence" value="ECO:0007669"/>
    <property type="project" value="InterPro"/>
</dbReference>
<dbReference type="GO" id="GO:0016192">
    <property type="term" value="P:vesicle-mediated transport"/>
    <property type="evidence" value="ECO:0007669"/>
    <property type="project" value="UniProtKB-KW"/>
</dbReference>
<dbReference type="GO" id="GO:0015031">
    <property type="term" value="P:protein transport"/>
    <property type="evidence" value="ECO:0007669"/>
    <property type="project" value="UniProtKB-KW"/>
</dbReference>
<evidence type="ECO:0000256" key="5">
    <source>
        <dbReference type="ARBA" id="ARBA00022448"/>
    </source>
</evidence>
<keyword evidence="14" id="KW-1185">Reference proteome</keyword>
<evidence type="ECO:0000256" key="2">
    <source>
        <dbReference type="ARBA" id="ARBA00004477"/>
    </source>
</evidence>
<evidence type="ECO:0000256" key="7">
    <source>
        <dbReference type="ARBA" id="ARBA00022824"/>
    </source>
</evidence>
<gene>
    <name evidence="15" type="primary">LOC105310941</name>
</gene>
<keyword evidence="9" id="KW-0653">Protein transport</keyword>
<name>A0A6P6C5P4_PTEVA</name>
<dbReference type="KEGG" id="pvp:105310941"/>
<keyword evidence="12" id="KW-0675">Receptor</keyword>
<evidence type="ECO:0000256" key="1">
    <source>
        <dbReference type="ARBA" id="ARBA00004129"/>
    </source>
</evidence>
<dbReference type="OrthoDB" id="7694678at2759"/>
<comment type="subcellular location">
    <subcellularLocation>
        <location evidence="1">Cytoplasmic vesicle</location>
        <location evidence="1">COPI-coated vesicle membrane</location>
        <topology evidence="1">Multi-pass membrane protein</topology>
    </subcellularLocation>
    <subcellularLocation>
        <location evidence="2">Endoplasmic reticulum membrane</location>
        <topology evidence="2">Multi-pass membrane protein</topology>
    </subcellularLocation>
    <subcellularLocation>
        <location evidence="3">Golgi apparatus membrane</location>
        <topology evidence="3">Multi-pass membrane protein</topology>
    </subcellularLocation>
</comment>
<dbReference type="InterPro" id="IPR000133">
    <property type="entry name" value="ER_ret_rcpt"/>
</dbReference>
<dbReference type="Proteomes" id="UP000515202">
    <property type="component" value="Unplaced"/>
</dbReference>
<evidence type="ECO:0000313" key="14">
    <source>
        <dbReference type="Proteomes" id="UP000515202"/>
    </source>
</evidence>
<keyword evidence="11" id="KW-0472">Membrane</keyword>
<keyword evidence="8" id="KW-0931">ER-Golgi transport</keyword>
<evidence type="ECO:0000256" key="6">
    <source>
        <dbReference type="ARBA" id="ARBA00022692"/>
    </source>
</evidence>
<dbReference type="Pfam" id="PF00810">
    <property type="entry name" value="ER_lumen_recept"/>
    <property type="match status" value="1"/>
</dbReference>
<organism evidence="14 15">
    <name type="scientific">Pteropus vampyrus</name>
    <name type="common">Large flying fox</name>
    <dbReference type="NCBI Taxonomy" id="132908"/>
    <lineage>
        <taxon>Eukaryota</taxon>
        <taxon>Metazoa</taxon>
        <taxon>Chordata</taxon>
        <taxon>Craniata</taxon>
        <taxon>Vertebrata</taxon>
        <taxon>Euteleostomi</taxon>
        <taxon>Mammalia</taxon>
        <taxon>Eutheria</taxon>
        <taxon>Laurasiatheria</taxon>
        <taxon>Chiroptera</taxon>
        <taxon>Yinpterochiroptera</taxon>
        <taxon>Pteropodoidea</taxon>
        <taxon>Pteropodidae</taxon>
        <taxon>Pteropodinae</taxon>
        <taxon>Pteropus</taxon>
    </lineage>
</organism>
<dbReference type="GO" id="GO:0000139">
    <property type="term" value="C:Golgi membrane"/>
    <property type="evidence" value="ECO:0007669"/>
    <property type="project" value="UniProtKB-SubCell"/>
</dbReference>
<keyword evidence="6" id="KW-0812">Transmembrane</keyword>
<evidence type="ECO:0000256" key="13">
    <source>
        <dbReference type="ARBA" id="ARBA00023329"/>
    </source>
</evidence>
<dbReference type="GO" id="GO:0005789">
    <property type="term" value="C:endoplasmic reticulum membrane"/>
    <property type="evidence" value="ECO:0007669"/>
    <property type="project" value="UniProtKB-SubCell"/>
</dbReference>
<reference evidence="15" key="1">
    <citation type="submission" date="2025-08" db="UniProtKB">
        <authorList>
            <consortium name="RefSeq"/>
        </authorList>
    </citation>
    <scope>IDENTIFICATION</scope>
    <source>
        <tissue evidence="15">Kidney</tissue>
    </source>
</reference>
<dbReference type="GeneID" id="105310941"/>
<evidence type="ECO:0000256" key="4">
    <source>
        <dbReference type="ARBA" id="ARBA00010120"/>
    </source>
</evidence>